<feature type="transmembrane region" description="Helical" evidence="5">
    <location>
        <begin position="344"/>
        <end position="363"/>
    </location>
</feature>
<evidence type="ECO:0000313" key="7">
    <source>
        <dbReference type="EMBL" id="GLJ60275.1"/>
    </source>
</evidence>
<evidence type="ECO:0000313" key="8">
    <source>
        <dbReference type="Proteomes" id="UP001142462"/>
    </source>
</evidence>
<organism evidence="7 8">
    <name type="scientific">Microbacterium barkeri</name>
    <dbReference type="NCBI Taxonomy" id="33917"/>
    <lineage>
        <taxon>Bacteria</taxon>
        <taxon>Bacillati</taxon>
        <taxon>Actinomycetota</taxon>
        <taxon>Actinomycetes</taxon>
        <taxon>Micrococcales</taxon>
        <taxon>Microbacteriaceae</taxon>
        <taxon>Microbacterium</taxon>
    </lineage>
</organism>
<keyword evidence="8" id="KW-1185">Reference proteome</keyword>
<dbReference type="SUPFAM" id="SSF103473">
    <property type="entry name" value="MFS general substrate transporter"/>
    <property type="match status" value="1"/>
</dbReference>
<gene>
    <name evidence="7" type="ORF">GCM10017576_04040</name>
</gene>
<dbReference type="Gene3D" id="1.20.1250.20">
    <property type="entry name" value="MFS general substrate transporter like domains"/>
    <property type="match status" value="2"/>
</dbReference>
<evidence type="ECO:0000256" key="1">
    <source>
        <dbReference type="ARBA" id="ARBA00004651"/>
    </source>
</evidence>
<feature type="transmembrane region" description="Helical" evidence="5">
    <location>
        <begin position="282"/>
        <end position="303"/>
    </location>
</feature>
<dbReference type="Pfam" id="PF07690">
    <property type="entry name" value="MFS_1"/>
    <property type="match status" value="1"/>
</dbReference>
<reference evidence="7" key="2">
    <citation type="submission" date="2023-01" db="EMBL/GenBank/DDBJ databases">
        <authorList>
            <person name="Sun Q."/>
            <person name="Evtushenko L."/>
        </authorList>
    </citation>
    <scope>NUCLEOTIDE SEQUENCE</scope>
    <source>
        <strain evidence="7">VKM Ac-1020</strain>
    </source>
</reference>
<evidence type="ECO:0000256" key="4">
    <source>
        <dbReference type="ARBA" id="ARBA00023136"/>
    </source>
</evidence>
<feature type="transmembrane region" description="Helical" evidence="5">
    <location>
        <begin position="210"/>
        <end position="229"/>
    </location>
</feature>
<sequence length="521" mass="52874">MTSTSPVRVHPPSLVVDDPRRRRAILWAVGIALMAVVASVSGLNVAQPQLASAFDASQGDVLWIINTYTLTLAALLLPLGAAGDRLGRRRVLLLGLALFGLANIAGALAPVLEAMLAARLLAGVGAAMIMPVTLAVITATFPEGERSRAIGIWSAVAASGGLLGMYLSALLVDLASWRWLFALPIALTIAALLVAIRAVPDSREVASGRFDLVGAVTSVVAAVGFTFALHEAPTHGWTDPVVLIALAAAVLAAVAFAVWELRADDPLLDLRFFRRRGLSSGSAILLVLFGVQGGVSLMLYPFLQVALGWSGLVATLGLMPLALMMMLASGLAPRFAARVGTRTAMVAGLGMSAAGLALMAGLVSADGGYLSVLPGLVVLGVGAGLAMTPSTEAITSSLPEERQGVASAVNDLARELGAALGIALLGGLLVAGYRDAISVRLDGVPAEWAGAASEGIATAAAIATEAGPHAAQILDAARVAFVVGWQQTMWAGAAVLGAVAIAILVRGPVSAVDRSPSAGAS</sequence>
<feature type="transmembrane region" description="Helical" evidence="5">
    <location>
        <begin position="61"/>
        <end position="79"/>
    </location>
</feature>
<dbReference type="InterPro" id="IPR011701">
    <property type="entry name" value="MFS"/>
</dbReference>
<dbReference type="GO" id="GO:0005886">
    <property type="term" value="C:plasma membrane"/>
    <property type="evidence" value="ECO:0007669"/>
    <property type="project" value="UniProtKB-SubCell"/>
</dbReference>
<dbReference type="CDD" id="cd17321">
    <property type="entry name" value="MFS_MMR_MDR_like"/>
    <property type="match status" value="1"/>
</dbReference>
<dbReference type="InterPro" id="IPR036259">
    <property type="entry name" value="MFS_trans_sf"/>
</dbReference>
<dbReference type="GO" id="GO:0022857">
    <property type="term" value="F:transmembrane transporter activity"/>
    <property type="evidence" value="ECO:0007669"/>
    <property type="project" value="InterPro"/>
</dbReference>
<feature type="domain" description="Major facilitator superfamily (MFS) profile" evidence="6">
    <location>
        <begin position="25"/>
        <end position="467"/>
    </location>
</feature>
<accession>A0A9W6H101</accession>
<evidence type="ECO:0000256" key="3">
    <source>
        <dbReference type="ARBA" id="ARBA00022989"/>
    </source>
</evidence>
<comment type="caution">
    <text evidence="7">The sequence shown here is derived from an EMBL/GenBank/DDBJ whole genome shotgun (WGS) entry which is preliminary data.</text>
</comment>
<dbReference type="EMBL" id="BSEJ01000001">
    <property type="protein sequence ID" value="GLJ60275.1"/>
    <property type="molecule type" value="Genomic_DNA"/>
</dbReference>
<feature type="transmembrane region" description="Helical" evidence="5">
    <location>
        <begin position="488"/>
        <end position="505"/>
    </location>
</feature>
<dbReference type="InterPro" id="IPR020846">
    <property type="entry name" value="MFS_dom"/>
</dbReference>
<dbReference type="PANTHER" id="PTHR42718">
    <property type="entry name" value="MAJOR FACILITATOR SUPERFAMILY MULTIDRUG TRANSPORTER MFSC"/>
    <property type="match status" value="1"/>
</dbReference>
<dbReference type="Proteomes" id="UP001142462">
    <property type="component" value="Unassembled WGS sequence"/>
</dbReference>
<name>A0A9W6H101_9MICO</name>
<protein>
    <submittedName>
        <fullName evidence="7">MFS transporter</fullName>
    </submittedName>
</protein>
<proteinExistence type="predicted"/>
<dbReference type="RefSeq" id="WP_271171997.1">
    <property type="nucleotide sequence ID" value="NZ_BSEJ01000001.1"/>
</dbReference>
<dbReference type="AlphaFoldDB" id="A0A9W6H101"/>
<feature type="transmembrane region" description="Helical" evidence="5">
    <location>
        <begin position="118"/>
        <end position="138"/>
    </location>
</feature>
<dbReference type="PROSITE" id="PS50850">
    <property type="entry name" value="MFS"/>
    <property type="match status" value="1"/>
</dbReference>
<feature type="transmembrane region" description="Helical" evidence="5">
    <location>
        <begin position="241"/>
        <end position="261"/>
    </location>
</feature>
<feature type="transmembrane region" description="Helical" evidence="5">
    <location>
        <begin position="24"/>
        <end position="41"/>
    </location>
</feature>
<keyword evidence="2 5" id="KW-0812">Transmembrane</keyword>
<keyword evidence="4 5" id="KW-0472">Membrane</keyword>
<evidence type="ECO:0000259" key="6">
    <source>
        <dbReference type="PROSITE" id="PS50850"/>
    </source>
</evidence>
<feature type="transmembrane region" description="Helical" evidence="5">
    <location>
        <begin position="91"/>
        <end position="112"/>
    </location>
</feature>
<comment type="subcellular location">
    <subcellularLocation>
        <location evidence="1">Cell membrane</location>
        <topology evidence="1">Multi-pass membrane protein</topology>
    </subcellularLocation>
</comment>
<evidence type="ECO:0000256" key="2">
    <source>
        <dbReference type="ARBA" id="ARBA00022692"/>
    </source>
</evidence>
<keyword evidence="3 5" id="KW-1133">Transmembrane helix</keyword>
<evidence type="ECO:0000256" key="5">
    <source>
        <dbReference type="SAM" id="Phobius"/>
    </source>
</evidence>
<reference evidence="7" key="1">
    <citation type="journal article" date="2014" name="Int. J. Syst. Evol. Microbiol.">
        <title>Complete genome sequence of Corynebacterium casei LMG S-19264T (=DSM 44701T), isolated from a smear-ripened cheese.</title>
        <authorList>
            <consortium name="US DOE Joint Genome Institute (JGI-PGF)"/>
            <person name="Walter F."/>
            <person name="Albersmeier A."/>
            <person name="Kalinowski J."/>
            <person name="Ruckert C."/>
        </authorList>
    </citation>
    <scope>NUCLEOTIDE SEQUENCE</scope>
    <source>
        <strain evidence="7">VKM Ac-1020</strain>
    </source>
</reference>
<feature type="transmembrane region" description="Helical" evidence="5">
    <location>
        <begin position="412"/>
        <end position="433"/>
    </location>
</feature>
<feature type="transmembrane region" description="Helical" evidence="5">
    <location>
        <begin position="309"/>
        <end position="332"/>
    </location>
</feature>
<dbReference type="PANTHER" id="PTHR42718:SF42">
    <property type="entry name" value="EXPORT PROTEIN"/>
    <property type="match status" value="1"/>
</dbReference>
<feature type="transmembrane region" description="Helical" evidence="5">
    <location>
        <begin position="369"/>
        <end position="391"/>
    </location>
</feature>
<feature type="transmembrane region" description="Helical" evidence="5">
    <location>
        <begin position="177"/>
        <end position="198"/>
    </location>
</feature>
<feature type="transmembrane region" description="Helical" evidence="5">
    <location>
        <begin position="150"/>
        <end position="171"/>
    </location>
</feature>